<accession>A0A8T2TEP7</accession>
<dbReference type="PANTHER" id="PTHR22814:SF336">
    <property type="entry name" value="HEAVY METAL-ASSOCIATED ISOPRENYLATED PLANT PROTEIN 23"/>
    <property type="match status" value="1"/>
</dbReference>
<dbReference type="AlphaFoldDB" id="A0A8T2TEP7"/>
<organism evidence="3 4">
    <name type="scientific">Ceratopteris richardii</name>
    <name type="common">Triangle waterfern</name>
    <dbReference type="NCBI Taxonomy" id="49495"/>
    <lineage>
        <taxon>Eukaryota</taxon>
        <taxon>Viridiplantae</taxon>
        <taxon>Streptophyta</taxon>
        <taxon>Embryophyta</taxon>
        <taxon>Tracheophyta</taxon>
        <taxon>Polypodiopsida</taxon>
        <taxon>Polypodiidae</taxon>
        <taxon>Polypodiales</taxon>
        <taxon>Pteridineae</taxon>
        <taxon>Pteridaceae</taxon>
        <taxon>Parkerioideae</taxon>
        <taxon>Ceratopteris</taxon>
    </lineage>
</organism>
<dbReference type="InterPro" id="IPR036163">
    <property type="entry name" value="HMA_dom_sf"/>
</dbReference>
<dbReference type="OrthoDB" id="666972at2759"/>
<dbReference type="Gene3D" id="3.30.70.100">
    <property type="match status" value="1"/>
</dbReference>
<dbReference type="CDD" id="cd00371">
    <property type="entry name" value="HMA"/>
    <property type="match status" value="1"/>
</dbReference>
<keyword evidence="4" id="KW-1185">Reference proteome</keyword>
<evidence type="ECO:0000313" key="4">
    <source>
        <dbReference type="Proteomes" id="UP000825935"/>
    </source>
</evidence>
<dbReference type="EMBL" id="CM035418">
    <property type="protein sequence ID" value="KAH7421767.1"/>
    <property type="molecule type" value="Genomic_DNA"/>
</dbReference>
<dbReference type="GO" id="GO:0046872">
    <property type="term" value="F:metal ion binding"/>
    <property type="evidence" value="ECO:0007669"/>
    <property type="project" value="UniProtKB-KW"/>
</dbReference>
<gene>
    <name evidence="3" type="ORF">KP509_13G074300</name>
</gene>
<dbReference type="PROSITE" id="PS50846">
    <property type="entry name" value="HMA_2"/>
    <property type="match status" value="1"/>
</dbReference>
<sequence length="171" mass="19005">MRIPTLHHLIDAVKLNFSNQPGADAVEAVDLRVHMDCPGCERVVRKALSRLKGIHSIEIDRAQQKVTVRGIVDKRKVLNRVRRKGKLAELWPDGNAYNAAAQIAAGPEMAIGAAEQDLDTLLYDRPLHYSYVNGGQSYDDTLINAMQAHHHPHGPIADAFNDDNPNNCRIM</sequence>
<reference evidence="3" key="1">
    <citation type="submission" date="2021-08" db="EMBL/GenBank/DDBJ databases">
        <title>WGS assembly of Ceratopteris richardii.</title>
        <authorList>
            <person name="Marchant D.B."/>
            <person name="Chen G."/>
            <person name="Jenkins J."/>
            <person name="Shu S."/>
            <person name="Leebens-Mack J."/>
            <person name="Grimwood J."/>
            <person name="Schmutz J."/>
            <person name="Soltis P."/>
            <person name="Soltis D."/>
            <person name="Chen Z.-H."/>
        </authorList>
    </citation>
    <scope>NUCLEOTIDE SEQUENCE</scope>
    <source>
        <strain evidence="3">Whitten #5841</strain>
        <tissue evidence="3">Leaf</tissue>
    </source>
</reference>
<protein>
    <recommendedName>
        <fullName evidence="2">HMA domain-containing protein</fullName>
    </recommendedName>
</protein>
<name>A0A8T2TEP7_CERRI</name>
<dbReference type="PANTHER" id="PTHR22814">
    <property type="entry name" value="COPPER TRANSPORT PROTEIN ATOX1-RELATED"/>
    <property type="match status" value="1"/>
</dbReference>
<evidence type="ECO:0000313" key="3">
    <source>
        <dbReference type="EMBL" id="KAH7421767.1"/>
    </source>
</evidence>
<evidence type="ECO:0000259" key="2">
    <source>
        <dbReference type="PROSITE" id="PS50846"/>
    </source>
</evidence>
<feature type="domain" description="HMA" evidence="2">
    <location>
        <begin position="26"/>
        <end position="89"/>
    </location>
</feature>
<proteinExistence type="predicted"/>
<dbReference type="Pfam" id="PF00403">
    <property type="entry name" value="HMA"/>
    <property type="match status" value="1"/>
</dbReference>
<dbReference type="SUPFAM" id="SSF55008">
    <property type="entry name" value="HMA, heavy metal-associated domain"/>
    <property type="match status" value="1"/>
</dbReference>
<dbReference type="InterPro" id="IPR006121">
    <property type="entry name" value="HMA_dom"/>
</dbReference>
<comment type="caution">
    <text evidence="3">The sequence shown here is derived from an EMBL/GenBank/DDBJ whole genome shotgun (WGS) entry which is preliminary data.</text>
</comment>
<evidence type="ECO:0000256" key="1">
    <source>
        <dbReference type="ARBA" id="ARBA00022723"/>
    </source>
</evidence>
<dbReference type="Proteomes" id="UP000825935">
    <property type="component" value="Chromosome 13"/>
</dbReference>
<keyword evidence="1" id="KW-0479">Metal-binding</keyword>